<dbReference type="GO" id="GO:0004190">
    <property type="term" value="F:aspartic-type endopeptidase activity"/>
    <property type="evidence" value="ECO:0007669"/>
    <property type="project" value="UniProtKB-KW"/>
</dbReference>
<accession>A0AA36JTB0</accession>
<dbReference type="Gene3D" id="2.40.70.10">
    <property type="entry name" value="Acid Proteases"/>
    <property type="match status" value="2"/>
</dbReference>
<evidence type="ECO:0000256" key="5">
    <source>
        <dbReference type="RuleBase" id="RU000454"/>
    </source>
</evidence>
<dbReference type="PRINTS" id="PR00792">
    <property type="entry name" value="PEPSIN"/>
</dbReference>
<evidence type="ECO:0000313" key="7">
    <source>
        <dbReference type="EMBL" id="CAJ1410889.1"/>
    </source>
</evidence>
<dbReference type="InterPro" id="IPR001461">
    <property type="entry name" value="Aspartic_peptidase_A1"/>
</dbReference>
<dbReference type="Proteomes" id="UP001178507">
    <property type="component" value="Unassembled WGS sequence"/>
</dbReference>
<dbReference type="GO" id="GO:0006508">
    <property type="term" value="P:proteolysis"/>
    <property type="evidence" value="ECO:0007669"/>
    <property type="project" value="UniProtKB-KW"/>
</dbReference>
<dbReference type="PROSITE" id="PS51767">
    <property type="entry name" value="PEPTIDASE_A1"/>
    <property type="match status" value="1"/>
</dbReference>
<dbReference type="InterPro" id="IPR001969">
    <property type="entry name" value="Aspartic_peptidase_AS"/>
</dbReference>
<comment type="similarity">
    <text evidence="1 5">Belongs to the peptidase A1 family.</text>
</comment>
<organism evidence="7 8">
    <name type="scientific">Effrenium voratum</name>
    <dbReference type="NCBI Taxonomy" id="2562239"/>
    <lineage>
        <taxon>Eukaryota</taxon>
        <taxon>Sar</taxon>
        <taxon>Alveolata</taxon>
        <taxon>Dinophyceae</taxon>
        <taxon>Suessiales</taxon>
        <taxon>Symbiodiniaceae</taxon>
        <taxon>Effrenium</taxon>
    </lineage>
</organism>
<proteinExistence type="inferred from homology"/>
<keyword evidence="4 5" id="KW-0378">Hydrolase</keyword>
<evidence type="ECO:0000256" key="3">
    <source>
        <dbReference type="ARBA" id="ARBA00022750"/>
    </source>
</evidence>
<name>A0AA36JTB0_9DINO</name>
<reference evidence="7" key="1">
    <citation type="submission" date="2023-08" db="EMBL/GenBank/DDBJ databases">
        <authorList>
            <person name="Chen Y."/>
            <person name="Shah S."/>
            <person name="Dougan E. K."/>
            <person name="Thang M."/>
            <person name="Chan C."/>
        </authorList>
    </citation>
    <scope>NUCLEOTIDE SEQUENCE</scope>
</reference>
<sequence>MRSAAAWAVLALAHGARTKESERRAEQEADLSLIPDLSLYPREFVGPESLTKHQEAQIQERLARCYMPRADRQYQDVRWQPALDSYMRKEATKGLQKMPRAVVMSMEHVMPWGKHWVNQYMPHHWVAAVVPDLDAAPSAHCLDFEYKDNPEGDPNGCGFFWRSFQPVQELNRCIMDALEQSRSWSGRKAIMGAEMAVSNALLVLQAEGRRFVVSAQPAKWNEKDLPARRFTATRYCPDDPSDEESPEEVCQQEGGKLQVEVEECEYINALWGGGTVSEGGNMTVECAEMKAGTDQTLQEILVGREAVAVDCRVGPDVRGKVVLHAGACATPLAQQAHEYGAVAVVLTSKPPQGFPQKLPTFVSVELETHMKHMKDTGKLSISEYQPQPPEGSEVVANFSEEVRIFLAAEAAHEDAATWLDTRDRSYELIKSVALAELSEALEDAREAVRRAMRKSCTQPSKSKFDQIDGPTEHKILQCYGLQESAPKRERNGGRGLPGLDLEKLRDLQLDLHESESSLQELAAAKVPSEVLVLHEASRCLPVMWDKVQIPGLPLPQVWDAAKGFPGAPGIELVDSFQVHPVCARLSLAMIAHEMSKVPYPIGWSSTFDLMKKGNPQWISKHLLDYCLNPDSAVCTSFTVCWALILRHVTKLVHRFCNESARAFPEMPILALATLCLAQAGRLRRSRPFRQILHNHQDVQYFADFKIGGQAIAAIFDTGSFEIVVRSSRCTRCVHPTAPYEHEHSKTYQENGTLTQHVYGSGPCTTMLGYDTVQVGPKMVAVHQPIWEIVEHEIPILDTAKFAAIVGIGPKFGYNSVQKTLLMNYHVDEFSICLNKESGKNGYLTWGTDVVHMEPEDVATARVFGKHHWATNLSHIATKANSSVSVCQEGCAAIIDSGTSLIAAPAAALMELGQQIGHIAEDCSNLHELPNLRFNLDGHELELPPQAYVMRVVGASVEADSIWDLLFFKPKIRKIDSCMPAFMEMDMSTQLGPVWILGMPFFRYYHTTFNRERQVMRFAKAGEDCEPQSIRAREDGDNVFLASRAASDAAYKPLEVDLKQVLPPRFALQYSDSQKADLDL</sequence>
<keyword evidence="2 5" id="KW-0645">Protease</keyword>
<evidence type="ECO:0000259" key="6">
    <source>
        <dbReference type="PROSITE" id="PS51767"/>
    </source>
</evidence>
<gene>
    <name evidence="7" type="ORF">EVOR1521_LOCUS31617</name>
</gene>
<dbReference type="InterPro" id="IPR021109">
    <property type="entry name" value="Peptidase_aspartic_dom_sf"/>
</dbReference>
<dbReference type="InterPro" id="IPR033121">
    <property type="entry name" value="PEPTIDASE_A1"/>
</dbReference>
<evidence type="ECO:0000256" key="1">
    <source>
        <dbReference type="ARBA" id="ARBA00007447"/>
    </source>
</evidence>
<dbReference type="SUPFAM" id="SSF50630">
    <property type="entry name" value="Acid proteases"/>
    <property type="match status" value="1"/>
</dbReference>
<dbReference type="PROSITE" id="PS00141">
    <property type="entry name" value="ASP_PROTEASE"/>
    <property type="match status" value="1"/>
</dbReference>
<dbReference type="Pfam" id="PF00026">
    <property type="entry name" value="Asp"/>
    <property type="match status" value="1"/>
</dbReference>
<evidence type="ECO:0000313" key="8">
    <source>
        <dbReference type="Proteomes" id="UP001178507"/>
    </source>
</evidence>
<keyword evidence="3 5" id="KW-0064">Aspartyl protease</keyword>
<dbReference type="AlphaFoldDB" id="A0AA36JTB0"/>
<evidence type="ECO:0000256" key="2">
    <source>
        <dbReference type="ARBA" id="ARBA00022670"/>
    </source>
</evidence>
<dbReference type="PANTHER" id="PTHR47966:SF51">
    <property type="entry name" value="BETA-SITE APP-CLEAVING ENZYME, ISOFORM A-RELATED"/>
    <property type="match status" value="1"/>
</dbReference>
<dbReference type="EMBL" id="CAUJNA010003845">
    <property type="protein sequence ID" value="CAJ1410889.1"/>
    <property type="molecule type" value="Genomic_DNA"/>
</dbReference>
<protein>
    <recommendedName>
        <fullName evidence="6">Peptidase A1 domain-containing protein</fullName>
    </recommendedName>
</protein>
<keyword evidence="8" id="KW-1185">Reference proteome</keyword>
<comment type="caution">
    <text evidence="7">The sequence shown here is derived from an EMBL/GenBank/DDBJ whole genome shotgun (WGS) entry which is preliminary data.</text>
</comment>
<dbReference type="PANTHER" id="PTHR47966">
    <property type="entry name" value="BETA-SITE APP-CLEAVING ENZYME, ISOFORM A-RELATED"/>
    <property type="match status" value="1"/>
</dbReference>
<evidence type="ECO:0000256" key="4">
    <source>
        <dbReference type="ARBA" id="ARBA00022801"/>
    </source>
</evidence>
<feature type="domain" description="Peptidase A1" evidence="6">
    <location>
        <begin position="700"/>
        <end position="1018"/>
    </location>
</feature>